<organism evidence="1">
    <name type="scientific">uncultured Thermomicrobiales bacterium</name>
    <dbReference type="NCBI Taxonomy" id="1645740"/>
    <lineage>
        <taxon>Bacteria</taxon>
        <taxon>Pseudomonadati</taxon>
        <taxon>Thermomicrobiota</taxon>
        <taxon>Thermomicrobia</taxon>
        <taxon>Thermomicrobiales</taxon>
        <taxon>environmental samples</taxon>
    </lineage>
</organism>
<protein>
    <recommendedName>
        <fullName evidence="2">DUF3179 domain-containing protein</fullName>
    </recommendedName>
</protein>
<sequence length="175" mass="18985">MVLSRETGHDREYGRNPYVGYDDINRPPFLYTGPVIPNALPPTARVVTVDRGGEAVAYPYASLEQSRVVNDRVGGAPLVVLWTPGTASALDEYTVAGGRDVGSAGVFSTRVDGRALTFRFDGVRIVDDQTGSEWNGLGRAVGGGLAGRQLEPVVAIEHFWFSWAAFRPQTRVHQP</sequence>
<evidence type="ECO:0000313" key="1">
    <source>
        <dbReference type="EMBL" id="CAA9575229.1"/>
    </source>
</evidence>
<dbReference type="InterPro" id="IPR021516">
    <property type="entry name" value="DUF3179"/>
</dbReference>
<gene>
    <name evidence="1" type="ORF">AVDCRST_MAG88-2753</name>
</gene>
<name>A0A6J4VJ75_9BACT</name>
<dbReference type="Pfam" id="PF11376">
    <property type="entry name" value="DUF3179"/>
    <property type="match status" value="1"/>
</dbReference>
<evidence type="ECO:0008006" key="2">
    <source>
        <dbReference type="Google" id="ProtNLM"/>
    </source>
</evidence>
<reference evidence="1" key="1">
    <citation type="submission" date="2020-02" db="EMBL/GenBank/DDBJ databases">
        <authorList>
            <person name="Meier V. D."/>
        </authorList>
    </citation>
    <scope>NUCLEOTIDE SEQUENCE</scope>
    <source>
        <strain evidence="1">AVDCRST_MAG88</strain>
    </source>
</reference>
<dbReference type="AlphaFoldDB" id="A0A6J4VJ75"/>
<accession>A0A6J4VJ75</accession>
<proteinExistence type="predicted"/>
<dbReference type="EMBL" id="CADCWM010000669">
    <property type="protein sequence ID" value="CAA9575229.1"/>
    <property type="molecule type" value="Genomic_DNA"/>
</dbReference>